<feature type="domain" description="Polymerase nucleotidyl transferase" evidence="1">
    <location>
        <begin position="9"/>
        <end position="82"/>
    </location>
</feature>
<dbReference type="STRING" id="419481.SAMN05216233_111111"/>
<organism evidence="2 3">
    <name type="scientific">Desulfoluna spongiiphila</name>
    <dbReference type="NCBI Taxonomy" id="419481"/>
    <lineage>
        <taxon>Bacteria</taxon>
        <taxon>Pseudomonadati</taxon>
        <taxon>Thermodesulfobacteriota</taxon>
        <taxon>Desulfobacteria</taxon>
        <taxon>Desulfobacterales</taxon>
        <taxon>Desulfolunaceae</taxon>
        <taxon>Desulfoluna</taxon>
    </lineage>
</organism>
<dbReference type="SUPFAM" id="SSF81301">
    <property type="entry name" value="Nucleotidyltransferase"/>
    <property type="match status" value="1"/>
</dbReference>
<dbReference type="RefSeq" id="WP_092211675.1">
    <property type="nucleotide sequence ID" value="NZ_FMUX01000011.1"/>
</dbReference>
<dbReference type="EMBL" id="FMUX01000011">
    <property type="protein sequence ID" value="SCY54564.1"/>
    <property type="molecule type" value="Genomic_DNA"/>
</dbReference>
<dbReference type="Gene3D" id="3.30.460.10">
    <property type="entry name" value="Beta Polymerase, domain 2"/>
    <property type="match status" value="1"/>
</dbReference>
<dbReference type="GO" id="GO:0016779">
    <property type="term" value="F:nucleotidyltransferase activity"/>
    <property type="evidence" value="ECO:0007669"/>
    <property type="project" value="InterPro"/>
</dbReference>
<evidence type="ECO:0000313" key="3">
    <source>
        <dbReference type="Proteomes" id="UP000198870"/>
    </source>
</evidence>
<dbReference type="InterPro" id="IPR002934">
    <property type="entry name" value="Polymerase_NTP_transf_dom"/>
</dbReference>
<evidence type="ECO:0000259" key="1">
    <source>
        <dbReference type="Pfam" id="PF01909"/>
    </source>
</evidence>
<dbReference type="Pfam" id="PF01909">
    <property type="entry name" value="NTP_transf_2"/>
    <property type="match status" value="1"/>
</dbReference>
<keyword evidence="3" id="KW-1185">Reference proteome</keyword>
<reference evidence="2 3" key="1">
    <citation type="submission" date="2016-10" db="EMBL/GenBank/DDBJ databases">
        <authorList>
            <person name="de Groot N.N."/>
        </authorList>
    </citation>
    <scope>NUCLEOTIDE SEQUENCE [LARGE SCALE GENOMIC DNA]</scope>
    <source>
        <strain evidence="2 3">AA1</strain>
    </source>
</reference>
<gene>
    <name evidence="2" type="ORF">SAMN05216233_111111</name>
</gene>
<dbReference type="InterPro" id="IPR043519">
    <property type="entry name" value="NT_sf"/>
</dbReference>
<name>A0A1G5GSU5_9BACT</name>
<proteinExistence type="predicted"/>
<sequence length="102" mass="11769">MIDLQAKHLREVVDILSRHVPTVDVWAYGSRVKGTTKPWSDLDLVVMEPTRLESRQLFDLQKAFEESSLPFRVEILDWNAISAEFQSIISSRYEVIKPAVEP</sequence>
<keyword evidence="2" id="KW-0808">Transferase</keyword>
<accession>A0A1G5GSU5</accession>
<dbReference type="OrthoDB" id="9803106at2"/>
<dbReference type="AlphaFoldDB" id="A0A1G5GSU5"/>
<evidence type="ECO:0000313" key="2">
    <source>
        <dbReference type="EMBL" id="SCY54564.1"/>
    </source>
</evidence>
<dbReference type="CDD" id="cd05403">
    <property type="entry name" value="NT_KNTase_like"/>
    <property type="match status" value="1"/>
</dbReference>
<dbReference type="Proteomes" id="UP000198870">
    <property type="component" value="Unassembled WGS sequence"/>
</dbReference>
<protein>
    <submittedName>
        <fullName evidence="2">Predicted nucleotidyltransferase</fullName>
    </submittedName>
</protein>